<organism evidence="1 2">
    <name type="scientific">Phytophthora lilii</name>
    <dbReference type="NCBI Taxonomy" id="2077276"/>
    <lineage>
        <taxon>Eukaryota</taxon>
        <taxon>Sar</taxon>
        <taxon>Stramenopiles</taxon>
        <taxon>Oomycota</taxon>
        <taxon>Peronosporomycetes</taxon>
        <taxon>Peronosporales</taxon>
        <taxon>Peronosporaceae</taxon>
        <taxon>Phytophthora</taxon>
    </lineage>
</organism>
<dbReference type="AlphaFoldDB" id="A0A9W6XHM1"/>
<name>A0A9W6XHM1_9STRA</name>
<evidence type="ECO:0000313" key="1">
    <source>
        <dbReference type="EMBL" id="GMF38801.1"/>
    </source>
</evidence>
<evidence type="ECO:0000313" key="2">
    <source>
        <dbReference type="Proteomes" id="UP001165083"/>
    </source>
</evidence>
<sequence>MNDDQQLSETYYQPSGGNVSIGNNNNTYKLDVAGTSIADILRIRATGNCPDFIINAYDGVGGSDSGLRIYAASQNLLTYSNMSFFNPAKTVNIATKSTVNQNCFHTQVQSGNDTNASIPNVGFCSGYNAIIRQALMITANSLTNSSNYTPTSKFTICADTTFVDGSYNKALRITNPNFVNEF</sequence>
<keyword evidence="2" id="KW-1185">Reference proteome</keyword>
<comment type="caution">
    <text evidence="1">The sequence shown here is derived from an EMBL/GenBank/DDBJ whole genome shotgun (WGS) entry which is preliminary data.</text>
</comment>
<proteinExistence type="predicted"/>
<reference evidence="1" key="1">
    <citation type="submission" date="2023-04" db="EMBL/GenBank/DDBJ databases">
        <title>Phytophthora lilii NBRC 32176.</title>
        <authorList>
            <person name="Ichikawa N."/>
            <person name="Sato H."/>
            <person name="Tonouchi N."/>
        </authorList>
    </citation>
    <scope>NUCLEOTIDE SEQUENCE</scope>
    <source>
        <strain evidence="1">NBRC 32176</strain>
    </source>
</reference>
<protein>
    <submittedName>
        <fullName evidence="1">Unnamed protein product</fullName>
    </submittedName>
</protein>
<gene>
    <name evidence="1" type="ORF">Plil01_001615900</name>
</gene>
<dbReference type="Proteomes" id="UP001165083">
    <property type="component" value="Unassembled WGS sequence"/>
</dbReference>
<accession>A0A9W6XHM1</accession>
<dbReference type="EMBL" id="BSXW01001731">
    <property type="protein sequence ID" value="GMF38801.1"/>
    <property type="molecule type" value="Genomic_DNA"/>
</dbReference>